<evidence type="ECO:0000256" key="10">
    <source>
        <dbReference type="ARBA" id="ARBA00023180"/>
    </source>
</evidence>
<feature type="transmembrane region" description="Helical" evidence="11">
    <location>
        <begin position="243"/>
        <end position="265"/>
    </location>
</feature>
<keyword evidence="5" id="KW-0249">Electron transport</keyword>
<dbReference type="Pfam" id="PF08030">
    <property type="entry name" value="NAD_binding_6"/>
    <property type="match status" value="1"/>
</dbReference>
<dbReference type="GeneID" id="95990277"/>
<dbReference type="RefSeq" id="XP_069205539.1">
    <property type="nucleotide sequence ID" value="XM_069357602.1"/>
</dbReference>
<evidence type="ECO:0000256" key="5">
    <source>
        <dbReference type="ARBA" id="ARBA00022982"/>
    </source>
</evidence>
<dbReference type="InterPro" id="IPR051410">
    <property type="entry name" value="Ferric/Cupric_Reductase"/>
</dbReference>
<feature type="transmembrane region" description="Helical" evidence="11">
    <location>
        <begin position="390"/>
        <end position="408"/>
    </location>
</feature>
<keyword evidence="8" id="KW-0406">Ion transport</keyword>
<evidence type="ECO:0000256" key="4">
    <source>
        <dbReference type="ARBA" id="ARBA00022692"/>
    </source>
</evidence>
<dbReference type="EMBL" id="JBBXJM010000007">
    <property type="protein sequence ID" value="KAL1405595.1"/>
    <property type="molecule type" value="Genomic_DNA"/>
</dbReference>
<name>A0ABR3PT29_9TREE</name>
<evidence type="ECO:0000313" key="15">
    <source>
        <dbReference type="Proteomes" id="UP001565368"/>
    </source>
</evidence>
<feature type="domain" description="FAD-binding FR-type" evidence="13">
    <location>
        <begin position="429"/>
        <end position="552"/>
    </location>
</feature>
<feature type="signal peptide" evidence="12">
    <location>
        <begin position="1"/>
        <end position="16"/>
    </location>
</feature>
<organism evidence="14 15">
    <name type="scientific">Vanrija albida</name>
    <dbReference type="NCBI Taxonomy" id="181172"/>
    <lineage>
        <taxon>Eukaryota</taxon>
        <taxon>Fungi</taxon>
        <taxon>Dikarya</taxon>
        <taxon>Basidiomycota</taxon>
        <taxon>Agaricomycotina</taxon>
        <taxon>Tremellomycetes</taxon>
        <taxon>Trichosporonales</taxon>
        <taxon>Trichosporonaceae</taxon>
        <taxon>Vanrija</taxon>
    </lineage>
</organism>
<proteinExistence type="inferred from homology"/>
<evidence type="ECO:0000256" key="8">
    <source>
        <dbReference type="ARBA" id="ARBA00023065"/>
    </source>
</evidence>
<keyword evidence="6 11" id="KW-1133">Transmembrane helix</keyword>
<keyword evidence="12" id="KW-0732">Signal</keyword>
<dbReference type="SUPFAM" id="SSF52343">
    <property type="entry name" value="Ferredoxin reductase-like, C-terminal NADP-linked domain"/>
    <property type="match status" value="1"/>
</dbReference>
<keyword evidence="4 11" id="KW-0812">Transmembrane</keyword>
<dbReference type="InterPro" id="IPR017927">
    <property type="entry name" value="FAD-bd_FR_type"/>
</dbReference>
<keyword evidence="3" id="KW-0813">Transport</keyword>
<evidence type="ECO:0000256" key="7">
    <source>
        <dbReference type="ARBA" id="ARBA00023002"/>
    </source>
</evidence>
<feature type="transmembrane region" description="Helical" evidence="11">
    <location>
        <begin position="326"/>
        <end position="347"/>
    </location>
</feature>
<dbReference type="InterPro" id="IPR013112">
    <property type="entry name" value="FAD-bd_8"/>
</dbReference>
<gene>
    <name evidence="14" type="ORF">Q8F55_009234</name>
</gene>
<evidence type="ECO:0000313" key="14">
    <source>
        <dbReference type="EMBL" id="KAL1405595.1"/>
    </source>
</evidence>
<keyword evidence="9 11" id="KW-0472">Membrane</keyword>
<evidence type="ECO:0000256" key="12">
    <source>
        <dbReference type="SAM" id="SignalP"/>
    </source>
</evidence>
<dbReference type="PANTHER" id="PTHR32361">
    <property type="entry name" value="FERRIC/CUPRIC REDUCTASE TRANSMEMBRANE COMPONENT"/>
    <property type="match status" value="1"/>
</dbReference>
<dbReference type="PROSITE" id="PS51384">
    <property type="entry name" value="FAD_FR"/>
    <property type="match status" value="1"/>
</dbReference>
<accession>A0ABR3PT29</accession>
<dbReference type="InterPro" id="IPR039261">
    <property type="entry name" value="FNR_nucleotide-bd"/>
</dbReference>
<dbReference type="Pfam" id="PF08022">
    <property type="entry name" value="FAD_binding_8"/>
    <property type="match status" value="1"/>
</dbReference>
<evidence type="ECO:0000256" key="3">
    <source>
        <dbReference type="ARBA" id="ARBA00022448"/>
    </source>
</evidence>
<feature type="transmembrane region" description="Helical" evidence="11">
    <location>
        <begin position="293"/>
        <end position="314"/>
    </location>
</feature>
<dbReference type="Pfam" id="PF01794">
    <property type="entry name" value="Ferric_reduct"/>
    <property type="match status" value="1"/>
</dbReference>
<feature type="transmembrane region" description="Helical" evidence="11">
    <location>
        <begin position="359"/>
        <end position="378"/>
    </location>
</feature>
<protein>
    <recommendedName>
        <fullName evidence="13">FAD-binding FR-type domain-containing protein</fullName>
    </recommendedName>
</protein>
<keyword evidence="10" id="KW-0325">Glycoprotein</keyword>
<evidence type="ECO:0000256" key="6">
    <source>
        <dbReference type="ARBA" id="ARBA00022989"/>
    </source>
</evidence>
<sequence length="727" mass="79219">MLPAILLLLAAPLAAAAGVPHSVFLRVRPGLCGEACQAALGAVRFADAPATPNIFTAHARSKLWMGSAVHCLDVFCEDASSVSDGYDAIAAALERFGGVDVGAADAWRNDTMRDEALIVDTLRSDPSVVYDVGVRPALHAYNVAYDTLYTWDVNQAFHHGFGELLYVFFGLLLLWGLLSRVRWRAKAAHDPEGESKPLLPGRRAALGARFVTWYRRHIDTPALFGYTHVAAAGRGWLSIPTRVEAAVVALYVAVNVVFTFVGYTITRESIFWPGRPDIELTRYVADRTGIMCFWNLPLLWALAGRNNLVLWLTTWSYSSLNLFHRWVARVATLQAVIHSVAYLVLGLQRGQTLRALWSQQYWMMGVLATGAMVILLPLSVRPLRERAYELFLQLHIWLAAATLVTLFYHVKVMLGAYDAWLWACIGVWVADRALRYLRVGVLAYSAPGGNNTLALSTGEEHGLLRLSVEVAACKPAPGAYYFLYTPRSLTPWENHPMTLASAEPSANGTTLHFLIAPQAGATKRIADEVAAAGGKAHMRVLVEGPYGEYHDVAAFDRVLLLAGGSGVTAILPYAAELGERADIAWIVPNAAYARDVCARELADAPSAHVYVTREAGVGAADVWGVEERGESSEDDELSQAGEDERASLLRKMPARSRHAASSGRPAMHELLGAAVAQLEGGERLAVLACGPPVMMDDLRLAVSETYGHGVDQLSGDRLVYFEDAFGW</sequence>
<dbReference type="PANTHER" id="PTHR32361:SF9">
    <property type="entry name" value="FERRIC REDUCTASE TRANSMEMBRANE COMPONENT 3-RELATED"/>
    <property type="match status" value="1"/>
</dbReference>
<evidence type="ECO:0000256" key="9">
    <source>
        <dbReference type="ARBA" id="ARBA00023136"/>
    </source>
</evidence>
<dbReference type="Proteomes" id="UP001565368">
    <property type="component" value="Unassembled WGS sequence"/>
</dbReference>
<keyword evidence="15" id="KW-1185">Reference proteome</keyword>
<feature type="transmembrane region" description="Helical" evidence="11">
    <location>
        <begin position="156"/>
        <end position="178"/>
    </location>
</feature>
<feature type="chain" id="PRO_5046972256" description="FAD-binding FR-type domain-containing protein" evidence="12">
    <location>
        <begin position="17"/>
        <end position="727"/>
    </location>
</feature>
<comment type="similarity">
    <text evidence="2">Belongs to the ferric reductase (FRE) family.</text>
</comment>
<dbReference type="CDD" id="cd06186">
    <property type="entry name" value="NOX_Duox_like_FAD_NADP"/>
    <property type="match status" value="1"/>
</dbReference>
<evidence type="ECO:0000256" key="2">
    <source>
        <dbReference type="ARBA" id="ARBA00006278"/>
    </source>
</evidence>
<dbReference type="InterPro" id="IPR013130">
    <property type="entry name" value="Fe3_Rdtase_TM_dom"/>
</dbReference>
<evidence type="ECO:0000256" key="11">
    <source>
        <dbReference type="SAM" id="Phobius"/>
    </source>
</evidence>
<comment type="caution">
    <text evidence="14">The sequence shown here is derived from an EMBL/GenBank/DDBJ whole genome shotgun (WGS) entry which is preliminary data.</text>
</comment>
<comment type="subcellular location">
    <subcellularLocation>
        <location evidence="1">Membrane</location>
        <topology evidence="1">Multi-pass membrane protein</topology>
    </subcellularLocation>
</comment>
<evidence type="ECO:0000256" key="1">
    <source>
        <dbReference type="ARBA" id="ARBA00004141"/>
    </source>
</evidence>
<reference evidence="14 15" key="1">
    <citation type="submission" date="2023-08" db="EMBL/GenBank/DDBJ databases">
        <title>Annotated Genome Sequence of Vanrija albida AlHP1.</title>
        <authorList>
            <person name="Herzog R."/>
        </authorList>
    </citation>
    <scope>NUCLEOTIDE SEQUENCE [LARGE SCALE GENOMIC DNA]</scope>
    <source>
        <strain evidence="14 15">AlHP1</strain>
    </source>
</reference>
<dbReference type="SFLD" id="SFLDG01168">
    <property type="entry name" value="Ferric_reductase_subgroup_(FRE"/>
    <property type="match status" value="1"/>
</dbReference>
<evidence type="ECO:0000259" key="13">
    <source>
        <dbReference type="PROSITE" id="PS51384"/>
    </source>
</evidence>
<dbReference type="SFLD" id="SFLDS00052">
    <property type="entry name" value="Ferric_Reductase_Domain"/>
    <property type="match status" value="1"/>
</dbReference>
<dbReference type="Gene3D" id="3.40.50.80">
    <property type="entry name" value="Nucleotide-binding domain of ferredoxin-NADP reductase (FNR) module"/>
    <property type="match status" value="1"/>
</dbReference>
<keyword evidence="7" id="KW-0560">Oxidoreductase</keyword>
<dbReference type="InterPro" id="IPR013121">
    <property type="entry name" value="Fe_red_NAD-bd_6"/>
</dbReference>